<dbReference type="RefSeq" id="WP_191072575.1">
    <property type="nucleotide sequence ID" value="NZ_CAXQEU010000145.1"/>
</dbReference>
<keyword evidence="5 6" id="KW-0472">Membrane</keyword>
<evidence type="ECO:0000256" key="3">
    <source>
        <dbReference type="ARBA" id="ARBA00022692"/>
    </source>
</evidence>
<evidence type="ECO:0000256" key="5">
    <source>
        <dbReference type="ARBA" id="ARBA00023136"/>
    </source>
</evidence>
<keyword evidence="9" id="KW-1185">Reference proteome</keyword>
<feature type="transmembrane region" description="Helical" evidence="6">
    <location>
        <begin position="67"/>
        <end position="90"/>
    </location>
</feature>
<keyword evidence="2" id="KW-1003">Cell membrane</keyword>
<evidence type="ECO:0000313" key="9">
    <source>
        <dbReference type="Proteomes" id="UP001149142"/>
    </source>
</evidence>
<comment type="caution">
    <text evidence="8">The sequence shown here is derived from an EMBL/GenBank/DDBJ whole genome shotgun (WGS) entry which is preliminary data.</text>
</comment>
<organism evidence="8 9">
    <name type="scientific">Mesoflavibacter profundi</name>
    <dbReference type="NCBI Taxonomy" id="2708110"/>
    <lineage>
        <taxon>Bacteria</taxon>
        <taxon>Pseudomonadati</taxon>
        <taxon>Bacteroidota</taxon>
        <taxon>Flavobacteriia</taxon>
        <taxon>Flavobacteriales</taxon>
        <taxon>Flavobacteriaceae</taxon>
        <taxon>Mesoflavibacter</taxon>
    </lineage>
</organism>
<dbReference type="Proteomes" id="UP001149142">
    <property type="component" value="Unassembled WGS sequence"/>
</dbReference>
<comment type="subcellular location">
    <subcellularLocation>
        <location evidence="1">Cell membrane</location>
        <topology evidence="1">Multi-pass membrane protein</topology>
    </subcellularLocation>
</comment>
<keyword evidence="4 6" id="KW-1133">Transmembrane helix</keyword>
<keyword evidence="3 6" id="KW-0812">Transmembrane</keyword>
<feature type="transmembrane region" description="Helical" evidence="6">
    <location>
        <begin position="20"/>
        <end position="47"/>
    </location>
</feature>
<dbReference type="InterPro" id="IPR051791">
    <property type="entry name" value="Pra-immunoreactive"/>
</dbReference>
<dbReference type="PANTHER" id="PTHR36115">
    <property type="entry name" value="PROLINE-RICH ANTIGEN HOMOLOG-RELATED"/>
    <property type="match status" value="1"/>
</dbReference>
<dbReference type="EMBL" id="JAPFGC010000002">
    <property type="protein sequence ID" value="MDA0178207.1"/>
    <property type="molecule type" value="Genomic_DNA"/>
</dbReference>
<proteinExistence type="predicted"/>
<sequence>MKHTQFNVTPDLYASKGQRFVNFIIDYVVQLIIGFLFGIVIALIINFTQNETLYEWFFVEEARWKDYLFGIVILLIYYTVIESITAHSVGKYVTKTKIVMEDGSKPSASDIFLRTLCRLIPFEQFSFLGDEARGWHDSMSKTIVVDKTKFEAKLKSINDLEELGKDQEHNLIEY</sequence>
<protein>
    <submittedName>
        <fullName evidence="8">RDD family protein</fullName>
    </submittedName>
</protein>
<gene>
    <name evidence="8" type="ORF">OOZ35_11945</name>
</gene>
<evidence type="ECO:0000256" key="2">
    <source>
        <dbReference type="ARBA" id="ARBA00022475"/>
    </source>
</evidence>
<name>A0ABT4S2C1_9FLAO</name>
<reference evidence="8" key="1">
    <citation type="submission" date="2022-11" db="EMBL/GenBank/DDBJ databases">
        <title>Refractory cell wall polysaccharides provide important carbon source for microbial heterotrophs in the hadal ocean.</title>
        <authorList>
            <person name="Zhu X."/>
        </authorList>
    </citation>
    <scope>NUCLEOTIDE SEQUENCE</scope>
    <source>
        <strain evidence="8">MTRN7</strain>
    </source>
</reference>
<evidence type="ECO:0000256" key="6">
    <source>
        <dbReference type="SAM" id="Phobius"/>
    </source>
</evidence>
<dbReference type="Pfam" id="PF06271">
    <property type="entry name" value="RDD"/>
    <property type="match status" value="1"/>
</dbReference>
<feature type="domain" description="RDD" evidence="7">
    <location>
        <begin position="13"/>
        <end position="127"/>
    </location>
</feature>
<evidence type="ECO:0000313" key="8">
    <source>
        <dbReference type="EMBL" id="MDA0178207.1"/>
    </source>
</evidence>
<accession>A0ABT4S2C1</accession>
<evidence type="ECO:0000256" key="1">
    <source>
        <dbReference type="ARBA" id="ARBA00004651"/>
    </source>
</evidence>
<evidence type="ECO:0000259" key="7">
    <source>
        <dbReference type="Pfam" id="PF06271"/>
    </source>
</evidence>
<dbReference type="InterPro" id="IPR010432">
    <property type="entry name" value="RDD"/>
</dbReference>
<dbReference type="PANTHER" id="PTHR36115:SF4">
    <property type="entry name" value="MEMBRANE PROTEIN"/>
    <property type="match status" value="1"/>
</dbReference>
<evidence type="ECO:0000256" key="4">
    <source>
        <dbReference type="ARBA" id="ARBA00022989"/>
    </source>
</evidence>